<dbReference type="Pfam" id="PF00583">
    <property type="entry name" value="Acetyltransf_1"/>
    <property type="match status" value="1"/>
</dbReference>
<dbReference type="GO" id="GO:0016747">
    <property type="term" value="F:acyltransferase activity, transferring groups other than amino-acyl groups"/>
    <property type="evidence" value="ECO:0007669"/>
    <property type="project" value="InterPro"/>
</dbReference>
<reference evidence="2" key="1">
    <citation type="journal article" date="2021" name="PeerJ">
        <title>Extensive microbial diversity within the chicken gut microbiome revealed by metagenomics and culture.</title>
        <authorList>
            <person name="Gilroy R."/>
            <person name="Ravi A."/>
            <person name="Getino M."/>
            <person name="Pursley I."/>
            <person name="Horton D.L."/>
            <person name="Alikhan N.F."/>
            <person name="Baker D."/>
            <person name="Gharbi K."/>
            <person name="Hall N."/>
            <person name="Watson M."/>
            <person name="Adriaenssens E.M."/>
            <person name="Foster-Nyarko E."/>
            <person name="Jarju S."/>
            <person name="Secka A."/>
            <person name="Antonio M."/>
            <person name="Oren A."/>
            <person name="Chaudhuri R.R."/>
            <person name="La Ragione R."/>
            <person name="Hildebrand F."/>
            <person name="Pallen M.J."/>
        </authorList>
    </citation>
    <scope>NUCLEOTIDE SEQUENCE</scope>
    <source>
        <strain evidence="2">CHK183-1962</strain>
    </source>
</reference>
<sequence length="245" mass="28260">MRTVFENFYREYLGMEHGKLRDGILICKSGNRDLPLNKKFYYKLIAAVFQNRKIVSCSGDFSDEQIAKICDMLPFDEIREGNPKNMAALGQRIQNMFPETEKILPACMYRMLQRDQTEVRSVKKPDLPEVQYIYLPKYRKYVAAAGEDLLGYCKISDVFPAGADLSGGEGAGMFFGNLVIWVDESYRRKGLAYYLLDLMIRQCREEKIEPLYFVKAENEASIKLAQKSGFQIVQTEFVITEVTDR</sequence>
<reference evidence="2" key="2">
    <citation type="submission" date="2021-04" db="EMBL/GenBank/DDBJ databases">
        <authorList>
            <person name="Gilroy R."/>
        </authorList>
    </citation>
    <scope>NUCLEOTIDE SEQUENCE</scope>
    <source>
        <strain evidence="2">CHK183-1962</strain>
    </source>
</reference>
<dbReference type="PROSITE" id="PS51186">
    <property type="entry name" value="GNAT"/>
    <property type="match status" value="1"/>
</dbReference>
<protein>
    <submittedName>
        <fullName evidence="2">GNAT family N-acetyltransferase</fullName>
    </submittedName>
</protein>
<dbReference type="Proteomes" id="UP000886890">
    <property type="component" value="Unassembled WGS sequence"/>
</dbReference>
<dbReference type="CDD" id="cd04301">
    <property type="entry name" value="NAT_SF"/>
    <property type="match status" value="1"/>
</dbReference>
<dbReference type="SUPFAM" id="SSF55729">
    <property type="entry name" value="Acyl-CoA N-acyltransferases (Nat)"/>
    <property type="match status" value="1"/>
</dbReference>
<evidence type="ECO:0000313" key="3">
    <source>
        <dbReference type="Proteomes" id="UP000886890"/>
    </source>
</evidence>
<dbReference type="PANTHER" id="PTHR43072:SF60">
    <property type="entry name" value="L-2,4-DIAMINOBUTYRIC ACID ACETYLTRANSFERASE"/>
    <property type="match status" value="1"/>
</dbReference>
<accession>A0A9D2BJS0</accession>
<organism evidence="2 3">
    <name type="scientific">Candidatus Fusicatenibacter merdavium</name>
    <dbReference type="NCBI Taxonomy" id="2838600"/>
    <lineage>
        <taxon>Bacteria</taxon>
        <taxon>Bacillati</taxon>
        <taxon>Bacillota</taxon>
        <taxon>Clostridia</taxon>
        <taxon>Lachnospirales</taxon>
        <taxon>Lachnospiraceae</taxon>
        <taxon>Fusicatenibacter</taxon>
    </lineage>
</organism>
<gene>
    <name evidence="2" type="ORF">H9734_10360</name>
</gene>
<name>A0A9D2BJS0_9FIRM</name>
<dbReference type="InterPro" id="IPR016181">
    <property type="entry name" value="Acyl_CoA_acyltransferase"/>
</dbReference>
<comment type="caution">
    <text evidence="2">The sequence shown here is derived from an EMBL/GenBank/DDBJ whole genome shotgun (WGS) entry which is preliminary data.</text>
</comment>
<feature type="domain" description="N-acetyltransferase" evidence="1">
    <location>
        <begin position="76"/>
        <end position="245"/>
    </location>
</feature>
<evidence type="ECO:0000259" key="1">
    <source>
        <dbReference type="PROSITE" id="PS51186"/>
    </source>
</evidence>
<dbReference type="EMBL" id="DXEK01000170">
    <property type="protein sequence ID" value="HIX77982.1"/>
    <property type="molecule type" value="Genomic_DNA"/>
</dbReference>
<proteinExistence type="predicted"/>
<dbReference type="AlphaFoldDB" id="A0A9D2BJS0"/>
<dbReference type="PANTHER" id="PTHR43072">
    <property type="entry name" value="N-ACETYLTRANSFERASE"/>
    <property type="match status" value="1"/>
</dbReference>
<evidence type="ECO:0000313" key="2">
    <source>
        <dbReference type="EMBL" id="HIX77982.1"/>
    </source>
</evidence>
<dbReference type="Gene3D" id="3.40.630.30">
    <property type="match status" value="1"/>
</dbReference>
<dbReference type="InterPro" id="IPR000182">
    <property type="entry name" value="GNAT_dom"/>
</dbReference>